<evidence type="ECO:0000313" key="2">
    <source>
        <dbReference type="EMBL" id="MFC0677628.1"/>
    </source>
</evidence>
<accession>A0ABV6RKZ6</accession>
<dbReference type="Pfam" id="PF03640">
    <property type="entry name" value="Lipoprotein_15"/>
    <property type="match status" value="2"/>
</dbReference>
<evidence type="ECO:0000256" key="1">
    <source>
        <dbReference type="SAM" id="SignalP"/>
    </source>
</evidence>
<name>A0ABV6RKZ6_9GAMM</name>
<organism evidence="2 3">
    <name type="scientific">Lysobacter korlensis</name>
    <dbReference type="NCBI Taxonomy" id="553636"/>
    <lineage>
        <taxon>Bacteria</taxon>
        <taxon>Pseudomonadati</taxon>
        <taxon>Pseudomonadota</taxon>
        <taxon>Gammaproteobacteria</taxon>
        <taxon>Lysobacterales</taxon>
        <taxon>Lysobacteraceae</taxon>
        <taxon>Lysobacter</taxon>
    </lineage>
</organism>
<dbReference type="EMBL" id="JBHLTG010000001">
    <property type="protein sequence ID" value="MFC0677628.1"/>
    <property type="molecule type" value="Genomic_DNA"/>
</dbReference>
<keyword evidence="3" id="KW-1185">Reference proteome</keyword>
<dbReference type="RefSeq" id="WP_386666386.1">
    <property type="nucleotide sequence ID" value="NZ_JBHLTG010000001.1"/>
</dbReference>
<feature type="chain" id="PRO_5045376504" description="Lipoprotein" evidence="1">
    <location>
        <begin position="18"/>
        <end position="211"/>
    </location>
</feature>
<reference evidence="2 3" key="1">
    <citation type="submission" date="2024-09" db="EMBL/GenBank/DDBJ databases">
        <authorList>
            <person name="Sun Q."/>
            <person name="Mori K."/>
        </authorList>
    </citation>
    <scope>NUCLEOTIDE SEQUENCE [LARGE SCALE GENOMIC DNA]</scope>
    <source>
        <strain evidence="2 3">KCTC 23076</strain>
    </source>
</reference>
<gene>
    <name evidence="2" type="ORF">ACFFGH_07200</name>
</gene>
<keyword evidence="1" id="KW-0732">Signal</keyword>
<comment type="caution">
    <text evidence="2">The sequence shown here is derived from an EMBL/GenBank/DDBJ whole genome shotgun (WGS) entry which is preliminary data.</text>
</comment>
<dbReference type="PANTHER" id="PTHR39335">
    <property type="entry name" value="BLL4220 PROTEIN"/>
    <property type="match status" value="1"/>
</dbReference>
<evidence type="ECO:0008006" key="4">
    <source>
        <dbReference type="Google" id="ProtNLM"/>
    </source>
</evidence>
<feature type="signal peptide" evidence="1">
    <location>
        <begin position="1"/>
        <end position="17"/>
    </location>
</feature>
<sequence length="211" mass="21234">MKTKLLALGVTASLLMAAGCNRDAADAEVASAGPTVVTTPNEAASQAPEAMPQTMAQTPANTTAGTGMPDAPATGNTLVISATPGPNGGTYLADSAGQAVYTLEGDRDGSKCTGACLSVWPPLLVGETQPTAGPNIDPSKVASIKRPDGSMQVTFNNRPLYRYAADQGQGRTSGHDVKDQTGHWYLLTAQGEKYSGDAAAKAGAPAAGQGG</sequence>
<dbReference type="Proteomes" id="UP001589896">
    <property type="component" value="Unassembled WGS sequence"/>
</dbReference>
<dbReference type="PANTHER" id="PTHR39335:SF1">
    <property type="entry name" value="BLL4220 PROTEIN"/>
    <property type="match status" value="1"/>
</dbReference>
<dbReference type="PROSITE" id="PS51257">
    <property type="entry name" value="PROKAR_LIPOPROTEIN"/>
    <property type="match status" value="1"/>
</dbReference>
<protein>
    <recommendedName>
        <fullName evidence="4">Lipoprotein</fullName>
    </recommendedName>
</protein>
<evidence type="ECO:0000313" key="3">
    <source>
        <dbReference type="Proteomes" id="UP001589896"/>
    </source>
</evidence>
<dbReference type="InterPro" id="IPR005297">
    <property type="entry name" value="Lipoprotein_repeat"/>
</dbReference>
<proteinExistence type="predicted"/>